<proteinExistence type="predicted"/>
<dbReference type="RefSeq" id="WP_114929226.1">
    <property type="nucleotide sequence ID" value="NZ_CP030930.1"/>
</dbReference>
<dbReference type="EMBL" id="CP030930">
    <property type="protein sequence ID" value="AXI70231.1"/>
    <property type="molecule type" value="Genomic_DNA"/>
</dbReference>
<evidence type="ECO:0000256" key="1">
    <source>
        <dbReference type="SAM" id="MobiDB-lite"/>
    </source>
</evidence>
<organism evidence="2 3">
    <name type="scientific">Streptomyces cavourensis</name>
    <dbReference type="NCBI Taxonomy" id="67258"/>
    <lineage>
        <taxon>Bacteria</taxon>
        <taxon>Bacillati</taxon>
        <taxon>Actinomycetota</taxon>
        <taxon>Actinomycetes</taxon>
        <taxon>Kitasatosporales</taxon>
        <taxon>Streptomycetaceae</taxon>
        <taxon>Streptomyces</taxon>
    </lineage>
</organism>
<reference evidence="2 3" key="1">
    <citation type="submission" date="2018-07" db="EMBL/GenBank/DDBJ databases">
        <title>Complete genome sequence of soil actinomycete Streptomyces cavourensis tj430.</title>
        <authorList>
            <person name="Wang P."/>
            <person name="Huang Y."/>
        </authorList>
    </citation>
    <scope>NUCLEOTIDE SEQUENCE [LARGE SCALE GENOMIC DNA]</scope>
    <source>
        <strain evidence="2 3">TJ430</strain>
    </source>
</reference>
<feature type="region of interest" description="Disordered" evidence="1">
    <location>
        <begin position="31"/>
        <end position="63"/>
    </location>
</feature>
<evidence type="ECO:0000313" key="2">
    <source>
        <dbReference type="EMBL" id="AXI70231.1"/>
    </source>
</evidence>
<dbReference type="AlphaFoldDB" id="A0AAD0Q118"/>
<feature type="compositionally biased region" description="Pro residues" evidence="1">
    <location>
        <begin position="44"/>
        <end position="54"/>
    </location>
</feature>
<feature type="region of interest" description="Disordered" evidence="1">
    <location>
        <begin position="80"/>
        <end position="120"/>
    </location>
</feature>
<feature type="compositionally biased region" description="Basic and acidic residues" evidence="1">
    <location>
        <begin position="95"/>
        <end position="111"/>
    </location>
</feature>
<gene>
    <name evidence="2" type="ORF">DTW94_02300</name>
</gene>
<evidence type="ECO:0000313" key="3">
    <source>
        <dbReference type="Proteomes" id="UP000253779"/>
    </source>
</evidence>
<protein>
    <submittedName>
        <fullName evidence="2">Uncharacterized protein</fullName>
    </submittedName>
</protein>
<sequence length="155" mass="16001">MMAGSGFTFTDADGHDVPVAVGIAVAPGEAGADARVSVTLSPTTPTPSSAPSPSPSTGEPRWSCTPAAAREVAAALVRAAEGAENASAEGPVTVRADELRRGDVRDGERPMTVDGARSDGSTAHITWKSVEGRTWTQSYDVNTAITLRRRLPGTR</sequence>
<name>A0AAD0Q118_9ACTN</name>
<dbReference type="Proteomes" id="UP000253779">
    <property type="component" value="Chromosome"/>
</dbReference>
<feature type="compositionally biased region" description="Low complexity" evidence="1">
    <location>
        <begin position="80"/>
        <end position="90"/>
    </location>
</feature>
<accession>A0AAD0Q118</accession>